<name>A0A381Q0F3_9ZZZZ</name>
<reference evidence="1" key="1">
    <citation type="submission" date="2018-05" db="EMBL/GenBank/DDBJ databases">
        <authorList>
            <person name="Lanie J.A."/>
            <person name="Ng W.-L."/>
            <person name="Kazmierczak K.M."/>
            <person name="Andrzejewski T.M."/>
            <person name="Davidsen T.M."/>
            <person name="Wayne K.J."/>
            <person name="Tettelin H."/>
            <person name="Glass J.I."/>
            <person name="Rusch D."/>
            <person name="Podicherti R."/>
            <person name="Tsui H.-C.T."/>
            <person name="Winkler M.E."/>
        </authorList>
    </citation>
    <scope>NUCLEOTIDE SEQUENCE</scope>
</reference>
<dbReference type="NCBIfam" id="NF041238">
    <property type="entry name" value="AhpD_rel_CFYUT"/>
    <property type="match status" value="1"/>
</dbReference>
<accession>A0A381Q0F3</accession>
<dbReference type="SUPFAM" id="SSF69118">
    <property type="entry name" value="AhpD-like"/>
    <property type="match status" value="1"/>
</dbReference>
<dbReference type="AlphaFoldDB" id="A0A381Q0F3"/>
<gene>
    <name evidence="1" type="ORF">METZ01_LOCUS25208</name>
</gene>
<organism evidence="1">
    <name type="scientific">marine metagenome</name>
    <dbReference type="NCBI Taxonomy" id="408172"/>
    <lineage>
        <taxon>unclassified sequences</taxon>
        <taxon>metagenomes</taxon>
        <taxon>ecological metagenomes</taxon>
    </lineage>
</organism>
<dbReference type="InterPro" id="IPR029032">
    <property type="entry name" value="AhpD-like"/>
</dbReference>
<protein>
    <submittedName>
        <fullName evidence="1">Uncharacterized protein</fullName>
    </submittedName>
</protein>
<evidence type="ECO:0000313" key="1">
    <source>
        <dbReference type="EMBL" id="SUZ72354.1"/>
    </source>
</evidence>
<proteinExistence type="predicted"/>
<dbReference type="EMBL" id="UINC01001150">
    <property type="protein sequence ID" value="SUZ72354.1"/>
    <property type="molecule type" value="Genomic_DNA"/>
</dbReference>
<sequence>MTQTPTSLVESTHHASDMSVRSDLTAAHAHVWEKLAAPGTWWNGSERLAVAEVVRTALDDPNPIPPWDSASNSGRLPNDSVISPELQDAVYRLAVHAGTLTEEWYQKMRDATGVTPQQWVEIIEVTISVASVLRFAQIAGIERPDFPEVLEGRPTGQPQPSKPAKHHWVPVVHLEDVTPELAPYYDGLTALAPVLRALSSVPAAMDTLATLGNAQYIPMREMIDLNWTRGTLSRRQIELVAGRLSAHRECFY</sequence>